<dbReference type="InterPro" id="IPR036390">
    <property type="entry name" value="WH_DNA-bd_sf"/>
</dbReference>
<name>A0A9X1QRB1_9CORY</name>
<dbReference type="Proteomes" id="UP001139336">
    <property type="component" value="Unassembled WGS sequence"/>
</dbReference>
<evidence type="ECO:0000259" key="1">
    <source>
        <dbReference type="Pfam" id="PF09012"/>
    </source>
</evidence>
<feature type="domain" description="Transcriptional regulator HTH-type FeoC" evidence="1">
    <location>
        <begin position="22"/>
        <end position="82"/>
    </location>
</feature>
<dbReference type="InterPro" id="IPR015102">
    <property type="entry name" value="Tscrpt_reg_HTH_FeoC"/>
</dbReference>
<reference evidence="2" key="1">
    <citation type="submission" date="2022-01" db="EMBL/GenBank/DDBJ databases">
        <title>Corynebacterium sp. nov isolated from isolated from the feces of the greater white-fronted geese (Anser albifrons) at Poyang Lake, PR China.</title>
        <authorList>
            <person name="Liu Q."/>
        </authorList>
    </citation>
    <scope>NUCLEOTIDE SEQUENCE</scope>
    <source>
        <strain evidence="2">JCM 32435</strain>
    </source>
</reference>
<keyword evidence="3" id="KW-1185">Reference proteome</keyword>
<dbReference type="RefSeq" id="WP_236120033.1">
    <property type="nucleotide sequence ID" value="NZ_JAKGSI010000007.1"/>
</dbReference>
<dbReference type="InterPro" id="IPR036388">
    <property type="entry name" value="WH-like_DNA-bd_sf"/>
</dbReference>
<evidence type="ECO:0000313" key="2">
    <source>
        <dbReference type="EMBL" id="MCF4007706.1"/>
    </source>
</evidence>
<proteinExistence type="predicted"/>
<protein>
    <submittedName>
        <fullName evidence="2">FeoC-like transcriptional regulator</fullName>
    </submittedName>
</protein>
<dbReference type="AlphaFoldDB" id="A0A9X1QRB1"/>
<dbReference type="Pfam" id="PF09012">
    <property type="entry name" value="FeoC"/>
    <property type="match status" value="1"/>
</dbReference>
<accession>A0A9X1QRB1</accession>
<dbReference type="EMBL" id="JAKGSI010000007">
    <property type="protein sequence ID" value="MCF4007706.1"/>
    <property type="molecule type" value="Genomic_DNA"/>
</dbReference>
<sequence>MSLRTLAEHIRADFAATSGGHTLAAVREALAEGATSRADIARRAHISPFTVDAILAHLERTGQLRREVLASSCSSGACAQCAVGSSCPGPSSSAARGPVMLVLTHAERPRE</sequence>
<organism evidence="2 3">
    <name type="scientific">Corynebacterium uropygiale</name>
    <dbReference type="NCBI Taxonomy" id="1775911"/>
    <lineage>
        <taxon>Bacteria</taxon>
        <taxon>Bacillati</taxon>
        <taxon>Actinomycetota</taxon>
        <taxon>Actinomycetes</taxon>
        <taxon>Mycobacteriales</taxon>
        <taxon>Corynebacteriaceae</taxon>
        <taxon>Corynebacterium</taxon>
    </lineage>
</organism>
<evidence type="ECO:0000313" key="3">
    <source>
        <dbReference type="Proteomes" id="UP001139336"/>
    </source>
</evidence>
<dbReference type="SUPFAM" id="SSF46785">
    <property type="entry name" value="Winged helix' DNA-binding domain"/>
    <property type="match status" value="1"/>
</dbReference>
<comment type="caution">
    <text evidence="2">The sequence shown here is derived from an EMBL/GenBank/DDBJ whole genome shotgun (WGS) entry which is preliminary data.</text>
</comment>
<dbReference type="Gene3D" id="1.10.10.10">
    <property type="entry name" value="Winged helix-like DNA-binding domain superfamily/Winged helix DNA-binding domain"/>
    <property type="match status" value="1"/>
</dbReference>
<gene>
    <name evidence="2" type="ORF">L1O03_11080</name>
</gene>